<reference evidence="1 2" key="1">
    <citation type="submission" date="2013-11" db="EMBL/GenBank/DDBJ databases">
        <title>The Genome Sequence of Phytophthora parasitica P1976.</title>
        <authorList>
            <consortium name="The Broad Institute Genomics Platform"/>
            <person name="Russ C."/>
            <person name="Tyler B."/>
            <person name="Panabieres F."/>
            <person name="Shan W."/>
            <person name="Tripathy S."/>
            <person name="Grunwald N."/>
            <person name="Machado M."/>
            <person name="Johnson C.S."/>
            <person name="Walker B."/>
            <person name="Young S."/>
            <person name="Zeng Q."/>
            <person name="Gargeya S."/>
            <person name="Fitzgerald M."/>
            <person name="Haas B."/>
            <person name="Abouelleil A."/>
            <person name="Allen A.W."/>
            <person name="Alvarado L."/>
            <person name="Arachchi H.M."/>
            <person name="Berlin A.M."/>
            <person name="Chapman S.B."/>
            <person name="Gainer-Dewar J."/>
            <person name="Goldberg J."/>
            <person name="Griggs A."/>
            <person name="Gujja S."/>
            <person name="Hansen M."/>
            <person name="Howarth C."/>
            <person name="Imamovic A."/>
            <person name="Ireland A."/>
            <person name="Larimer J."/>
            <person name="McCowan C."/>
            <person name="Murphy C."/>
            <person name="Pearson M."/>
            <person name="Poon T.W."/>
            <person name="Priest M."/>
            <person name="Roberts A."/>
            <person name="Saif S."/>
            <person name="Shea T."/>
            <person name="Sisk P."/>
            <person name="Sykes S."/>
            <person name="Wortman J."/>
            <person name="Nusbaum C."/>
            <person name="Birren B."/>
        </authorList>
    </citation>
    <scope>NUCLEOTIDE SEQUENCE [LARGE SCALE GENOMIC DNA]</scope>
    <source>
        <strain evidence="1 2">P1976</strain>
    </source>
</reference>
<dbReference type="Proteomes" id="UP000028582">
    <property type="component" value="Unassembled WGS sequence"/>
</dbReference>
<dbReference type="AlphaFoldDB" id="A0A081ARI8"/>
<evidence type="ECO:0000313" key="1">
    <source>
        <dbReference type="EMBL" id="ETO81499.1"/>
    </source>
</evidence>
<evidence type="ECO:0000313" key="2">
    <source>
        <dbReference type="Proteomes" id="UP000028582"/>
    </source>
</evidence>
<protein>
    <submittedName>
        <fullName evidence="1">Uncharacterized protein</fullName>
    </submittedName>
</protein>
<dbReference type="EMBL" id="ANJA01000848">
    <property type="protein sequence ID" value="ETO81499.1"/>
    <property type="molecule type" value="Genomic_DNA"/>
</dbReference>
<name>A0A081ARI8_PHYNI</name>
<organism evidence="1 2">
    <name type="scientific">Phytophthora nicotianae P1976</name>
    <dbReference type="NCBI Taxonomy" id="1317066"/>
    <lineage>
        <taxon>Eukaryota</taxon>
        <taxon>Sar</taxon>
        <taxon>Stramenopiles</taxon>
        <taxon>Oomycota</taxon>
        <taxon>Peronosporomycetes</taxon>
        <taxon>Peronosporales</taxon>
        <taxon>Peronosporaceae</taxon>
        <taxon>Phytophthora</taxon>
    </lineage>
</organism>
<proteinExistence type="predicted"/>
<comment type="caution">
    <text evidence="1">The sequence shown here is derived from an EMBL/GenBank/DDBJ whole genome shotgun (WGS) entry which is preliminary data.</text>
</comment>
<accession>A0A081ARI8</accession>
<gene>
    <name evidence="1" type="ORF">F444_04203</name>
</gene>
<sequence>MWSKLLRTQHDFGTRYCSVGEVACLWNSVDMLVWKNWRVKQGESRLNRWLYYESLGSSTETHSFVTRPLVEVA</sequence>